<dbReference type="InterPro" id="IPR013977">
    <property type="entry name" value="GcvT_C"/>
</dbReference>
<evidence type="ECO:0000256" key="5">
    <source>
        <dbReference type="ARBA" id="ARBA00031395"/>
    </source>
</evidence>
<dbReference type="Pfam" id="PF01571">
    <property type="entry name" value="GCV_T"/>
    <property type="match status" value="1"/>
</dbReference>
<comment type="catalytic activity">
    <reaction evidence="6 7">
        <text>N(6)-[(R)-S(8)-aminomethyldihydrolipoyl]-L-lysyl-[protein] + (6S)-5,6,7,8-tetrahydrofolate = N(6)-[(R)-dihydrolipoyl]-L-lysyl-[protein] + (6R)-5,10-methylene-5,6,7,8-tetrahydrofolate + NH4(+)</text>
        <dbReference type="Rhea" id="RHEA:16945"/>
        <dbReference type="Rhea" id="RHEA-COMP:10475"/>
        <dbReference type="Rhea" id="RHEA-COMP:10492"/>
        <dbReference type="ChEBI" id="CHEBI:15636"/>
        <dbReference type="ChEBI" id="CHEBI:28938"/>
        <dbReference type="ChEBI" id="CHEBI:57453"/>
        <dbReference type="ChEBI" id="CHEBI:83100"/>
        <dbReference type="ChEBI" id="CHEBI:83143"/>
        <dbReference type="EC" id="2.1.2.10"/>
    </reaction>
</comment>
<dbReference type="InterPro" id="IPR027266">
    <property type="entry name" value="TrmE/GcvT-like"/>
</dbReference>
<evidence type="ECO:0000259" key="10">
    <source>
        <dbReference type="Pfam" id="PF08669"/>
    </source>
</evidence>
<dbReference type="SUPFAM" id="SSF103025">
    <property type="entry name" value="Folate-binding domain"/>
    <property type="match status" value="1"/>
</dbReference>
<evidence type="ECO:0000256" key="3">
    <source>
        <dbReference type="ARBA" id="ARBA00022576"/>
    </source>
</evidence>
<dbReference type="PIRSF" id="PIRSF006487">
    <property type="entry name" value="GcvT"/>
    <property type="match status" value="1"/>
</dbReference>
<comment type="function">
    <text evidence="7">The glycine cleavage system catalyzes the degradation of glycine.</text>
</comment>
<sequence length="375" mass="39605">MTTTLDTPSSPLLGEHQALGARFTDFAGWQMPVRYGSELAEHHAVRSTAGLFDLSHMGEIDVVGPQGAAALDYALVGAFASVPVGKAKYSLLCGQDGGVIDDLVTYRLTEDHFVVVANAANTAAVCAALRQRAAGFDATITDRSAQTALIALQGPVAERVLGKVVAPLDRGTVAELKYYAAAPIRIGGTPVLLARTGYTGEDGFELYVDNDHAAELWRLLLDAGSPDGVVPAGLACRDTLRLEAGMPLYGHELSLDTNPYEAGLGRTVRLEKDFVGRDALAELSTRTPSRALVGLQGLGKRAARAGYTVHTENGHQQIGTITSGAPSPTLGYPIALCYLDLGSAEVNSVVAVNIRGTMERFRVVSTPFYARPKPS</sequence>
<comment type="subunit">
    <text evidence="7">The glycine cleavage system is composed of four proteins: P, T, L and H.</text>
</comment>
<dbReference type="KEGG" id="mbai:MB901379_00141"/>
<dbReference type="InterPro" id="IPR028896">
    <property type="entry name" value="GcvT/YgfZ/DmdA"/>
</dbReference>
<proteinExistence type="inferred from homology"/>
<dbReference type="InterPro" id="IPR022903">
    <property type="entry name" value="GcvT_bac"/>
</dbReference>
<dbReference type="NCBIfam" id="TIGR00528">
    <property type="entry name" value="gcvT"/>
    <property type="match status" value="1"/>
</dbReference>
<evidence type="ECO:0000256" key="7">
    <source>
        <dbReference type="HAMAP-Rule" id="MF_00259"/>
    </source>
</evidence>
<evidence type="ECO:0000256" key="2">
    <source>
        <dbReference type="ARBA" id="ARBA00012616"/>
    </source>
</evidence>
<reference evidence="12" key="1">
    <citation type="submission" date="2018-02" db="EMBL/GenBank/DDBJ databases">
        <authorList>
            <person name="Seth-Smith MB H."/>
            <person name="Seth-Smith H."/>
        </authorList>
    </citation>
    <scope>NUCLEOTIDE SEQUENCE [LARGE SCALE GENOMIC DNA]</scope>
</reference>
<dbReference type="NCBIfam" id="NF001567">
    <property type="entry name" value="PRK00389.1"/>
    <property type="match status" value="1"/>
</dbReference>
<dbReference type="Pfam" id="PF08669">
    <property type="entry name" value="GCV_T_C"/>
    <property type="match status" value="1"/>
</dbReference>
<evidence type="ECO:0000256" key="1">
    <source>
        <dbReference type="ARBA" id="ARBA00008609"/>
    </source>
</evidence>
<evidence type="ECO:0000256" key="6">
    <source>
        <dbReference type="ARBA" id="ARBA00047665"/>
    </source>
</evidence>
<gene>
    <name evidence="11" type="primary">gcvT_1</name>
    <name evidence="7" type="synonym">gcvT</name>
    <name evidence="11" type="ORF">MB901379_00141</name>
</gene>
<feature type="domain" description="Aminomethyltransferase C-terminal" evidence="10">
    <location>
        <begin position="290"/>
        <end position="369"/>
    </location>
</feature>
<dbReference type="PANTHER" id="PTHR43757:SF2">
    <property type="entry name" value="AMINOMETHYLTRANSFERASE, MITOCHONDRIAL"/>
    <property type="match status" value="1"/>
</dbReference>
<keyword evidence="4 7" id="KW-0808">Transferase</keyword>
<evidence type="ECO:0000313" key="11">
    <source>
        <dbReference type="EMBL" id="VDM86622.1"/>
    </source>
</evidence>
<dbReference type="Gene3D" id="4.10.1250.10">
    <property type="entry name" value="Aminomethyltransferase fragment"/>
    <property type="match status" value="1"/>
</dbReference>
<dbReference type="InterPro" id="IPR006223">
    <property type="entry name" value="GcvT"/>
</dbReference>
<evidence type="ECO:0000259" key="9">
    <source>
        <dbReference type="Pfam" id="PF01571"/>
    </source>
</evidence>
<dbReference type="Gene3D" id="3.30.1360.120">
    <property type="entry name" value="Probable tRNA modification gtpase trme, domain 1"/>
    <property type="match status" value="1"/>
</dbReference>
<keyword evidence="11" id="KW-0489">Methyltransferase</keyword>
<dbReference type="OrthoDB" id="9774591at2"/>
<dbReference type="InterPro" id="IPR029043">
    <property type="entry name" value="GcvT/YgfZ_C"/>
</dbReference>
<feature type="binding site" evidence="8">
    <location>
        <position position="205"/>
    </location>
    <ligand>
        <name>substrate</name>
    </ligand>
</feature>
<keyword evidence="3 7" id="KW-0032">Aminotransferase</keyword>
<dbReference type="SUPFAM" id="SSF101790">
    <property type="entry name" value="Aminomethyltransferase beta-barrel domain"/>
    <property type="match status" value="1"/>
</dbReference>
<dbReference type="EC" id="2.1.2.10" evidence="2 7"/>
<dbReference type="Gene3D" id="2.40.30.110">
    <property type="entry name" value="Aminomethyltransferase beta-barrel domains"/>
    <property type="match status" value="1"/>
</dbReference>
<dbReference type="GO" id="GO:0008168">
    <property type="term" value="F:methyltransferase activity"/>
    <property type="evidence" value="ECO:0007669"/>
    <property type="project" value="UniProtKB-KW"/>
</dbReference>
<dbReference type="HAMAP" id="MF_00259">
    <property type="entry name" value="GcvT"/>
    <property type="match status" value="1"/>
</dbReference>
<comment type="similarity">
    <text evidence="1 7">Belongs to the GcvT family.</text>
</comment>
<accession>A0A3S4CS49</accession>
<dbReference type="Proteomes" id="UP000269998">
    <property type="component" value="Chromosome"/>
</dbReference>
<feature type="domain" description="GCVT N-terminal" evidence="9">
    <location>
        <begin position="15"/>
        <end position="272"/>
    </location>
</feature>
<dbReference type="FunFam" id="4.10.1250.10:FF:000001">
    <property type="entry name" value="Aminomethyltransferase"/>
    <property type="match status" value="1"/>
</dbReference>
<keyword evidence="12" id="KW-1185">Reference proteome</keyword>
<dbReference type="GO" id="GO:0032259">
    <property type="term" value="P:methylation"/>
    <property type="evidence" value="ECO:0007669"/>
    <property type="project" value="UniProtKB-KW"/>
</dbReference>
<organism evidence="11 12">
    <name type="scientific">Mycobacterium basiliense</name>
    <dbReference type="NCBI Taxonomy" id="2094119"/>
    <lineage>
        <taxon>Bacteria</taxon>
        <taxon>Bacillati</taxon>
        <taxon>Actinomycetota</taxon>
        <taxon>Actinomycetes</taxon>
        <taxon>Mycobacteriales</taxon>
        <taxon>Mycobacteriaceae</taxon>
        <taxon>Mycobacterium</taxon>
    </lineage>
</organism>
<dbReference type="Gene3D" id="3.30.70.1400">
    <property type="entry name" value="Aminomethyltransferase beta-barrel domains"/>
    <property type="match status" value="1"/>
</dbReference>
<dbReference type="AlphaFoldDB" id="A0A3S4CS49"/>
<evidence type="ECO:0000313" key="12">
    <source>
        <dbReference type="Proteomes" id="UP000269998"/>
    </source>
</evidence>
<dbReference type="GO" id="GO:0008483">
    <property type="term" value="F:transaminase activity"/>
    <property type="evidence" value="ECO:0007669"/>
    <property type="project" value="UniProtKB-KW"/>
</dbReference>
<dbReference type="RefSeq" id="WP_158014855.1">
    <property type="nucleotide sequence ID" value="NZ_CBCSKE010000020.1"/>
</dbReference>
<dbReference type="EMBL" id="LR130759">
    <property type="protein sequence ID" value="VDM86622.1"/>
    <property type="molecule type" value="Genomic_DNA"/>
</dbReference>
<dbReference type="GO" id="GO:0004047">
    <property type="term" value="F:aminomethyltransferase activity"/>
    <property type="evidence" value="ECO:0007669"/>
    <property type="project" value="UniProtKB-UniRule"/>
</dbReference>
<protein>
    <recommendedName>
        <fullName evidence="2 7">Aminomethyltransferase</fullName>
        <ecNumber evidence="2 7">2.1.2.10</ecNumber>
    </recommendedName>
    <alternativeName>
        <fullName evidence="5 7">Glycine cleavage system T protein</fullName>
    </alternativeName>
</protein>
<name>A0A3S4CS49_9MYCO</name>
<dbReference type="GO" id="GO:0019464">
    <property type="term" value="P:glycine decarboxylation via glycine cleavage system"/>
    <property type="evidence" value="ECO:0007669"/>
    <property type="project" value="UniProtKB-UniRule"/>
</dbReference>
<evidence type="ECO:0000256" key="4">
    <source>
        <dbReference type="ARBA" id="ARBA00022679"/>
    </source>
</evidence>
<dbReference type="PANTHER" id="PTHR43757">
    <property type="entry name" value="AMINOMETHYLTRANSFERASE"/>
    <property type="match status" value="1"/>
</dbReference>
<dbReference type="InterPro" id="IPR006222">
    <property type="entry name" value="GCVT_N"/>
</dbReference>
<evidence type="ECO:0000256" key="8">
    <source>
        <dbReference type="PIRSR" id="PIRSR006487-1"/>
    </source>
</evidence>
<dbReference type="GO" id="GO:0005960">
    <property type="term" value="C:glycine cleavage complex"/>
    <property type="evidence" value="ECO:0007669"/>
    <property type="project" value="InterPro"/>
</dbReference>
<dbReference type="GO" id="GO:0005829">
    <property type="term" value="C:cytosol"/>
    <property type="evidence" value="ECO:0007669"/>
    <property type="project" value="TreeGrafter"/>
</dbReference>